<name>A0A6V7U5P6_MELEN</name>
<comment type="caution">
    <text evidence="9">The sequence shown here is derived from an EMBL/GenBank/DDBJ whole genome shotgun (WGS) entry which is preliminary data.</text>
</comment>
<dbReference type="OrthoDB" id="10038576at2759"/>
<feature type="compositionally biased region" description="Low complexity" evidence="7">
    <location>
        <begin position="1"/>
        <end position="20"/>
    </location>
</feature>
<evidence type="ECO:0000313" key="10">
    <source>
        <dbReference type="Proteomes" id="UP000580250"/>
    </source>
</evidence>
<dbReference type="GO" id="GO:0048468">
    <property type="term" value="P:cell development"/>
    <property type="evidence" value="ECO:0007669"/>
    <property type="project" value="UniProtKB-ARBA"/>
</dbReference>
<dbReference type="GO" id="GO:0005634">
    <property type="term" value="C:nucleus"/>
    <property type="evidence" value="ECO:0007669"/>
    <property type="project" value="UniProtKB-SubCell"/>
</dbReference>
<evidence type="ECO:0000256" key="4">
    <source>
        <dbReference type="ARBA" id="ARBA00023155"/>
    </source>
</evidence>
<feature type="region of interest" description="Disordered" evidence="7">
    <location>
        <begin position="162"/>
        <end position="192"/>
    </location>
</feature>
<dbReference type="GO" id="GO:0000978">
    <property type="term" value="F:RNA polymerase II cis-regulatory region sequence-specific DNA binding"/>
    <property type="evidence" value="ECO:0007669"/>
    <property type="project" value="TreeGrafter"/>
</dbReference>
<dbReference type="InterPro" id="IPR037131">
    <property type="entry name" value="Homeo_prospero_dom_sf"/>
</dbReference>
<gene>
    <name evidence="9" type="ORF">MENT_LOCUS8057</name>
</gene>
<feature type="compositionally biased region" description="Low complexity" evidence="7">
    <location>
        <begin position="30"/>
        <end position="44"/>
    </location>
</feature>
<dbReference type="GO" id="GO:0000981">
    <property type="term" value="F:DNA-binding transcription factor activity, RNA polymerase II-specific"/>
    <property type="evidence" value="ECO:0007669"/>
    <property type="project" value="TreeGrafter"/>
</dbReference>
<keyword evidence="6" id="KW-0539">Nucleus</keyword>
<dbReference type="InterPro" id="IPR039350">
    <property type="entry name" value="Prospero_homeodomain"/>
</dbReference>
<feature type="compositionally biased region" description="Polar residues" evidence="7">
    <location>
        <begin position="451"/>
        <end position="469"/>
    </location>
</feature>
<evidence type="ECO:0000256" key="5">
    <source>
        <dbReference type="ARBA" id="ARBA00023163"/>
    </source>
</evidence>
<organism evidence="9 10">
    <name type="scientific">Meloidogyne enterolobii</name>
    <name type="common">Root-knot nematode worm</name>
    <name type="synonym">Meloidogyne mayaguensis</name>
    <dbReference type="NCBI Taxonomy" id="390850"/>
    <lineage>
        <taxon>Eukaryota</taxon>
        <taxon>Metazoa</taxon>
        <taxon>Ecdysozoa</taxon>
        <taxon>Nematoda</taxon>
        <taxon>Chromadorea</taxon>
        <taxon>Rhabditida</taxon>
        <taxon>Tylenchina</taxon>
        <taxon>Tylenchomorpha</taxon>
        <taxon>Tylenchoidea</taxon>
        <taxon>Meloidogynidae</taxon>
        <taxon>Meloidogyninae</taxon>
        <taxon>Meloidogyne</taxon>
    </lineage>
</organism>
<evidence type="ECO:0000256" key="2">
    <source>
        <dbReference type="ARBA" id="ARBA00023015"/>
    </source>
</evidence>
<dbReference type="PANTHER" id="PTHR12198:SF0">
    <property type="entry name" value="HOMEOBOX PROTEIN PROSPERO"/>
    <property type="match status" value="1"/>
</dbReference>
<dbReference type="InterPro" id="IPR009057">
    <property type="entry name" value="Homeodomain-like_sf"/>
</dbReference>
<protein>
    <recommendedName>
        <fullName evidence="8">Prospero domain-containing protein</fullName>
    </recommendedName>
</protein>
<feature type="region of interest" description="Disordered" evidence="7">
    <location>
        <begin position="1"/>
        <end position="52"/>
    </location>
</feature>
<dbReference type="SUPFAM" id="SSF46689">
    <property type="entry name" value="Homeodomain-like"/>
    <property type="match status" value="1"/>
</dbReference>
<dbReference type="Pfam" id="PF05044">
    <property type="entry name" value="HPD"/>
    <property type="match status" value="1"/>
</dbReference>
<dbReference type="AlphaFoldDB" id="A0A6V7U5P6"/>
<feature type="region of interest" description="Disordered" evidence="7">
    <location>
        <begin position="524"/>
        <end position="545"/>
    </location>
</feature>
<evidence type="ECO:0000256" key="1">
    <source>
        <dbReference type="ARBA" id="ARBA00004123"/>
    </source>
</evidence>
<dbReference type="PROSITE" id="PS51818">
    <property type="entry name" value="HOMEO_PROSPERO"/>
    <property type="match status" value="1"/>
</dbReference>
<dbReference type="Gene3D" id="1.10.10.500">
    <property type="entry name" value="Homeo-prospero domain"/>
    <property type="match status" value="1"/>
</dbReference>
<evidence type="ECO:0000256" key="7">
    <source>
        <dbReference type="SAM" id="MobiDB-lite"/>
    </source>
</evidence>
<keyword evidence="2" id="KW-0805">Transcription regulation</keyword>
<feature type="compositionally biased region" description="Low complexity" evidence="7">
    <location>
        <begin position="126"/>
        <end position="137"/>
    </location>
</feature>
<dbReference type="Proteomes" id="UP000580250">
    <property type="component" value="Unassembled WGS sequence"/>
</dbReference>
<keyword evidence="4" id="KW-0371">Homeobox</keyword>
<reference evidence="9 10" key="1">
    <citation type="submission" date="2020-08" db="EMBL/GenBank/DDBJ databases">
        <authorList>
            <person name="Koutsovoulos G."/>
            <person name="Danchin GJ E."/>
        </authorList>
    </citation>
    <scope>NUCLEOTIDE SEQUENCE [LARGE SCALE GENOMIC DNA]</scope>
</reference>
<keyword evidence="3" id="KW-0238">DNA-binding</keyword>
<feature type="region of interest" description="Disordered" evidence="7">
    <location>
        <begin position="451"/>
        <end position="495"/>
    </location>
</feature>
<dbReference type="GO" id="GO:0007399">
    <property type="term" value="P:nervous system development"/>
    <property type="evidence" value="ECO:0007669"/>
    <property type="project" value="UniProtKB-ARBA"/>
</dbReference>
<feature type="region of interest" description="Disordered" evidence="7">
    <location>
        <begin position="101"/>
        <end position="148"/>
    </location>
</feature>
<evidence type="ECO:0000256" key="3">
    <source>
        <dbReference type="ARBA" id="ARBA00023125"/>
    </source>
</evidence>
<comment type="subcellular location">
    <subcellularLocation>
        <location evidence="1">Nucleus</location>
    </subcellularLocation>
</comment>
<proteinExistence type="predicted"/>
<feature type="compositionally biased region" description="Basic and acidic residues" evidence="7">
    <location>
        <begin position="104"/>
        <end position="123"/>
    </location>
</feature>
<evidence type="ECO:0000256" key="6">
    <source>
        <dbReference type="ARBA" id="ARBA00023242"/>
    </source>
</evidence>
<keyword evidence="5" id="KW-0804">Transcription</keyword>
<feature type="domain" description="Prospero" evidence="8">
    <location>
        <begin position="555"/>
        <end position="713"/>
    </location>
</feature>
<evidence type="ECO:0000313" key="9">
    <source>
        <dbReference type="EMBL" id="CAD2144828.1"/>
    </source>
</evidence>
<feature type="compositionally biased region" description="Low complexity" evidence="7">
    <location>
        <begin position="533"/>
        <end position="545"/>
    </location>
</feature>
<dbReference type="InterPro" id="IPR023082">
    <property type="entry name" value="Homeo_prospero_dom"/>
</dbReference>
<dbReference type="EMBL" id="CAJEWN010000034">
    <property type="protein sequence ID" value="CAD2144828.1"/>
    <property type="molecule type" value="Genomic_DNA"/>
</dbReference>
<accession>A0A6V7U5P6</accession>
<dbReference type="PANTHER" id="PTHR12198">
    <property type="entry name" value="HOMEOBOX PROTEIN PROSPERO/PROX-1/CEH-26"/>
    <property type="match status" value="1"/>
</dbReference>
<sequence>MSSSTSTSSSSYSPSINAPPNSSPPPFPSSSPNSPSSSPTISNSEIKNTKKLFPKKFVGQENCFETIARLAGIDDQEEEEINKKEIKEELKEITEINDLINNEDNDKKDEKSEMNYTNNKKEIPINSQSCNNLFSSSSRRKNGNPTRMIDEIILKNLRRKRNLEEEEENEKNKNKEEEEEENEDNNKSGNERIVEASNENKIEGEILGHNSNNSSNECPPPLPFEGLFSPSYATDINRTEEMPFGEEGVEQQQRKQFYTQLIQQYGNNNQIFDIQRKMANYLKEDLNGIMCSGAIDKVLTDISSQELHNNNTQTSRFLAALQQNVRQQQFGLFGNNIRTLTTSIPSFIPHSSMPLSTSSRIFSSSMPSSSSSISLINSNISPSSTVNPFQAFLAITQNPLIATAMAAAAAAASFAQQQQSQISAQNSNNNNQNGIFPSSLTVTETNKKLNFSQPRPTINLQRFQQNNDGSPRKKRQKVTDSVRGPRSNLHCREPSNNYNSTCERLTPNGGFVMPTMVPQQRVFCSPDRNLGESPSGDDSGGDNNNYIANNDLNKILQLNHVHLRKAKLMFFYQRYPSSSVLKSYFPDVQFNKHNTAQLVKWFSNFREFYYMQMEKFAKQALAEGVNHQEELIVTTESEIFKQLNQHYNKNNVFEPPERLLFVVQETLREFFSALQQQKDLEPSWKKSIYKIIQQLDEPIPDYFRDFQFVEMLENAP</sequence>
<evidence type="ECO:0000259" key="8">
    <source>
        <dbReference type="PROSITE" id="PS51818"/>
    </source>
</evidence>